<dbReference type="Gene3D" id="1.10.238.10">
    <property type="entry name" value="EF-hand"/>
    <property type="match status" value="1"/>
</dbReference>
<gene>
    <name evidence="2" type="ORF">KP79_PYT22181</name>
</gene>
<evidence type="ECO:0000313" key="3">
    <source>
        <dbReference type="Proteomes" id="UP000242188"/>
    </source>
</evidence>
<feature type="signal peptide" evidence="1">
    <location>
        <begin position="1"/>
        <end position="21"/>
    </location>
</feature>
<dbReference type="AlphaFoldDB" id="A0A210PSX4"/>
<dbReference type="EMBL" id="NEDP02005520">
    <property type="protein sequence ID" value="OWF39600.1"/>
    <property type="molecule type" value="Genomic_DNA"/>
</dbReference>
<evidence type="ECO:0000256" key="1">
    <source>
        <dbReference type="SAM" id="SignalP"/>
    </source>
</evidence>
<feature type="chain" id="PRO_5012465277" description="Calmodulin" evidence="1">
    <location>
        <begin position="22"/>
        <end position="125"/>
    </location>
</feature>
<dbReference type="SUPFAM" id="SSF47473">
    <property type="entry name" value="EF-hand"/>
    <property type="match status" value="1"/>
</dbReference>
<dbReference type="Proteomes" id="UP000242188">
    <property type="component" value="Unassembled WGS sequence"/>
</dbReference>
<sequence length="125" mass="13917">MKFVATDRVIFFSAIICTCLSLPTIPQRTGTVSSRHAKKLVKRSHASDMAEMMLEFGDVDGSGQLTEHETFLFFKNSIGFSDQEAAEVSQKMIEMGDFNKDDKLNYLEAAVALMIISDTWGNALK</sequence>
<keyword evidence="3" id="KW-1185">Reference proteome</keyword>
<accession>A0A210PSX4</accession>
<dbReference type="InterPro" id="IPR011992">
    <property type="entry name" value="EF-hand-dom_pair"/>
</dbReference>
<proteinExistence type="predicted"/>
<evidence type="ECO:0000313" key="2">
    <source>
        <dbReference type="EMBL" id="OWF39600.1"/>
    </source>
</evidence>
<evidence type="ECO:0008006" key="4">
    <source>
        <dbReference type="Google" id="ProtNLM"/>
    </source>
</evidence>
<organism evidence="2 3">
    <name type="scientific">Mizuhopecten yessoensis</name>
    <name type="common">Japanese scallop</name>
    <name type="synonym">Patinopecten yessoensis</name>
    <dbReference type="NCBI Taxonomy" id="6573"/>
    <lineage>
        <taxon>Eukaryota</taxon>
        <taxon>Metazoa</taxon>
        <taxon>Spiralia</taxon>
        <taxon>Lophotrochozoa</taxon>
        <taxon>Mollusca</taxon>
        <taxon>Bivalvia</taxon>
        <taxon>Autobranchia</taxon>
        <taxon>Pteriomorphia</taxon>
        <taxon>Pectinida</taxon>
        <taxon>Pectinoidea</taxon>
        <taxon>Pectinidae</taxon>
        <taxon>Mizuhopecten</taxon>
    </lineage>
</organism>
<protein>
    <recommendedName>
        <fullName evidence="4">Calmodulin</fullName>
    </recommendedName>
</protein>
<reference evidence="2 3" key="1">
    <citation type="journal article" date="2017" name="Nat. Ecol. Evol.">
        <title>Scallop genome provides insights into evolution of bilaterian karyotype and development.</title>
        <authorList>
            <person name="Wang S."/>
            <person name="Zhang J."/>
            <person name="Jiao W."/>
            <person name="Li J."/>
            <person name="Xun X."/>
            <person name="Sun Y."/>
            <person name="Guo X."/>
            <person name="Huan P."/>
            <person name="Dong B."/>
            <person name="Zhang L."/>
            <person name="Hu X."/>
            <person name="Sun X."/>
            <person name="Wang J."/>
            <person name="Zhao C."/>
            <person name="Wang Y."/>
            <person name="Wang D."/>
            <person name="Huang X."/>
            <person name="Wang R."/>
            <person name="Lv J."/>
            <person name="Li Y."/>
            <person name="Zhang Z."/>
            <person name="Liu B."/>
            <person name="Lu W."/>
            <person name="Hui Y."/>
            <person name="Liang J."/>
            <person name="Zhou Z."/>
            <person name="Hou R."/>
            <person name="Li X."/>
            <person name="Liu Y."/>
            <person name="Li H."/>
            <person name="Ning X."/>
            <person name="Lin Y."/>
            <person name="Zhao L."/>
            <person name="Xing Q."/>
            <person name="Dou J."/>
            <person name="Li Y."/>
            <person name="Mao J."/>
            <person name="Guo H."/>
            <person name="Dou H."/>
            <person name="Li T."/>
            <person name="Mu C."/>
            <person name="Jiang W."/>
            <person name="Fu Q."/>
            <person name="Fu X."/>
            <person name="Miao Y."/>
            <person name="Liu J."/>
            <person name="Yu Q."/>
            <person name="Li R."/>
            <person name="Liao H."/>
            <person name="Li X."/>
            <person name="Kong Y."/>
            <person name="Jiang Z."/>
            <person name="Chourrout D."/>
            <person name="Li R."/>
            <person name="Bao Z."/>
        </authorList>
    </citation>
    <scope>NUCLEOTIDE SEQUENCE [LARGE SCALE GENOMIC DNA]</scope>
    <source>
        <strain evidence="2 3">PY_sf001</strain>
    </source>
</reference>
<comment type="caution">
    <text evidence="2">The sequence shown here is derived from an EMBL/GenBank/DDBJ whole genome shotgun (WGS) entry which is preliminary data.</text>
</comment>
<keyword evidence="1" id="KW-0732">Signal</keyword>
<name>A0A210PSX4_MIZYE</name>
<dbReference type="OrthoDB" id="6173474at2759"/>